<sequence length="396" mass="43955">MEASPFFKISKVPNCTSVGKEIGSLIFKSHGDCQMKGRWWLKPGIAGSFEDMNFEHESHHSEPCPHTDPISCKKDVAIEPWLSNSSGIAIAGVCELRDEDCPFITRQHPIISFDPMKMTNDEGMTFTTAGRWEGMHSGGKWEANVWNPNFPEFRLEQSTMNKLKYLYTKPFVHIPVIHQYLPCEFCNDREKNVFNIMGGPWNFTRCQVRGAKIVLVRLTYMKAKVSLHDCLIAGLQNILDADTEKQAGLFGHQKGRGNSKSQSNVAPVGFLNFMKSDLRAHFAFSASTKGCKLTITSCLIENCGWGGGGGIILRGASCRLKDSTLKTCSRAIGLLDGSNARIHSCFLVKNRICTFFTKKVGHISTLDITNSTIEGPIANQDETSHLRIVQSGISLT</sequence>
<dbReference type="SUPFAM" id="SSF51126">
    <property type="entry name" value="Pectin lyase-like"/>
    <property type="match status" value="1"/>
</dbReference>
<accession>A0A7S0HCQ2</accession>
<feature type="domain" description="Right handed beta helix" evidence="1">
    <location>
        <begin position="289"/>
        <end position="376"/>
    </location>
</feature>
<proteinExistence type="predicted"/>
<dbReference type="EMBL" id="HBEO01006725">
    <property type="protein sequence ID" value="CAD8473469.1"/>
    <property type="molecule type" value="Transcribed_RNA"/>
</dbReference>
<dbReference type="AlphaFoldDB" id="A0A7S0HCQ2"/>
<gene>
    <name evidence="2" type="ORF">HPHI1048_LOCUS4744</name>
</gene>
<dbReference type="Pfam" id="PF13229">
    <property type="entry name" value="Beta_helix"/>
    <property type="match status" value="1"/>
</dbReference>
<evidence type="ECO:0000313" key="2">
    <source>
        <dbReference type="EMBL" id="CAD8473469.1"/>
    </source>
</evidence>
<dbReference type="InterPro" id="IPR039448">
    <property type="entry name" value="Beta_helix"/>
</dbReference>
<evidence type="ECO:0000259" key="1">
    <source>
        <dbReference type="Pfam" id="PF13229"/>
    </source>
</evidence>
<reference evidence="2" key="1">
    <citation type="submission" date="2021-01" db="EMBL/GenBank/DDBJ databases">
        <authorList>
            <person name="Corre E."/>
            <person name="Pelletier E."/>
            <person name="Niang G."/>
            <person name="Scheremetjew M."/>
            <person name="Finn R."/>
            <person name="Kale V."/>
            <person name="Holt S."/>
            <person name="Cochrane G."/>
            <person name="Meng A."/>
            <person name="Brown T."/>
            <person name="Cohen L."/>
        </authorList>
    </citation>
    <scope>NUCLEOTIDE SEQUENCE</scope>
    <source>
        <strain evidence="2">CCMP325</strain>
    </source>
</reference>
<dbReference type="InterPro" id="IPR011050">
    <property type="entry name" value="Pectin_lyase_fold/virulence"/>
</dbReference>
<organism evidence="2">
    <name type="scientific">Hanusia phi</name>
    <dbReference type="NCBI Taxonomy" id="3032"/>
    <lineage>
        <taxon>Eukaryota</taxon>
        <taxon>Cryptophyceae</taxon>
        <taxon>Pyrenomonadales</taxon>
        <taxon>Geminigeraceae</taxon>
        <taxon>Hanusia</taxon>
    </lineage>
</organism>
<protein>
    <recommendedName>
        <fullName evidence="1">Right handed beta helix domain-containing protein</fullName>
    </recommendedName>
</protein>
<name>A0A7S0HCQ2_9CRYP</name>